<dbReference type="EMBL" id="CP024847">
    <property type="protein sequence ID" value="AUR52042.1"/>
    <property type="molecule type" value="Genomic_DNA"/>
</dbReference>
<dbReference type="PANTHER" id="PTHR48090:SF7">
    <property type="entry name" value="RFBJ PROTEIN"/>
    <property type="match status" value="1"/>
</dbReference>
<evidence type="ECO:0000259" key="1">
    <source>
        <dbReference type="Pfam" id="PF00535"/>
    </source>
</evidence>
<name>A0A2I7N6I1_9NEIS</name>
<dbReference type="AlphaFoldDB" id="A0A2I7N6I1"/>
<dbReference type="InterPro" id="IPR050256">
    <property type="entry name" value="Glycosyltransferase_2"/>
</dbReference>
<dbReference type="Gene3D" id="3.90.550.10">
    <property type="entry name" value="Spore Coat Polysaccharide Biosynthesis Protein SpsA, Chain A"/>
    <property type="match status" value="1"/>
</dbReference>
<protein>
    <recommendedName>
        <fullName evidence="1">Glycosyltransferase 2-like domain-containing protein</fullName>
    </recommendedName>
</protein>
<organism evidence="2 3">
    <name type="scientific">Aquella oligotrophica</name>
    <dbReference type="NCBI Taxonomy" id="2067065"/>
    <lineage>
        <taxon>Bacteria</taxon>
        <taxon>Pseudomonadati</taxon>
        <taxon>Pseudomonadota</taxon>
        <taxon>Betaproteobacteria</taxon>
        <taxon>Neisseriales</taxon>
        <taxon>Neisseriaceae</taxon>
        <taxon>Aquella</taxon>
    </lineage>
</organism>
<dbReference type="CDD" id="cd04179">
    <property type="entry name" value="DPM_DPG-synthase_like"/>
    <property type="match status" value="1"/>
</dbReference>
<gene>
    <name evidence="2" type="ORF">CUN60_06930</name>
</gene>
<keyword evidence="3" id="KW-1185">Reference proteome</keyword>
<accession>A0A2I7N6I1</accession>
<dbReference type="InterPro" id="IPR029044">
    <property type="entry name" value="Nucleotide-diphossugar_trans"/>
</dbReference>
<dbReference type="PANTHER" id="PTHR48090">
    <property type="entry name" value="UNDECAPRENYL-PHOSPHATE 4-DEOXY-4-FORMAMIDO-L-ARABINOSE TRANSFERASE-RELATED"/>
    <property type="match status" value="1"/>
</dbReference>
<feature type="domain" description="Glycosyltransferase 2-like" evidence="1">
    <location>
        <begin position="4"/>
        <end position="115"/>
    </location>
</feature>
<dbReference type="KEGG" id="nba:CUN60_06930"/>
<dbReference type="OrthoDB" id="276604at2"/>
<dbReference type="Pfam" id="PF00535">
    <property type="entry name" value="Glycos_transf_2"/>
    <property type="match status" value="1"/>
</dbReference>
<evidence type="ECO:0000313" key="2">
    <source>
        <dbReference type="EMBL" id="AUR52042.1"/>
    </source>
</evidence>
<dbReference type="Proteomes" id="UP000236655">
    <property type="component" value="Chromosome"/>
</dbReference>
<dbReference type="SUPFAM" id="SSF53448">
    <property type="entry name" value="Nucleotide-diphospho-sugar transferases"/>
    <property type="match status" value="1"/>
</dbReference>
<sequence length="208" mass="23502">MDFSILIACYNEQDTISSVLEYLVTHYSQIPIIVVDNGSTDDSARIIKSYPVHYVYEVTKGKGNAIRAGTKHITTLNVILIDADNEYDPAGIKSLLNYSYDMKLATVGIRPAKSMLIRSRLANFLIRVILWMRFNVWIKDCLSGLRLVPASILKETTATGFAIETEINKLCLQQHILINEVPIDYKPRTIGKKIKARDMVHLTIEAMI</sequence>
<proteinExistence type="predicted"/>
<reference evidence="3" key="1">
    <citation type="submission" date="2017-11" db="EMBL/GenBank/DDBJ databases">
        <authorList>
            <person name="Chan K.G."/>
            <person name="Lee L.S."/>
        </authorList>
    </citation>
    <scope>NUCLEOTIDE SEQUENCE [LARGE SCALE GENOMIC DNA]</scope>
    <source>
        <strain evidence="3">DSM 100970</strain>
    </source>
</reference>
<evidence type="ECO:0000313" key="3">
    <source>
        <dbReference type="Proteomes" id="UP000236655"/>
    </source>
</evidence>
<dbReference type="RefSeq" id="WP_102951338.1">
    <property type="nucleotide sequence ID" value="NZ_CP024847.1"/>
</dbReference>
<dbReference type="InterPro" id="IPR001173">
    <property type="entry name" value="Glyco_trans_2-like"/>
</dbReference>